<accession>A0A379PLH5</accession>
<evidence type="ECO:0008006" key="3">
    <source>
        <dbReference type="Google" id="ProtNLM"/>
    </source>
</evidence>
<organism evidence="1 2">
    <name type="scientific">Ectopseudomonas mendocina</name>
    <name type="common">Pseudomonas mendocina</name>
    <dbReference type="NCBI Taxonomy" id="300"/>
    <lineage>
        <taxon>Bacteria</taxon>
        <taxon>Pseudomonadati</taxon>
        <taxon>Pseudomonadota</taxon>
        <taxon>Gammaproteobacteria</taxon>
        <taxon>Pseudomonadales</taxon>
        <taxon>Pseudomonadaceae</taxon>
        <taxon>Ectopseudomonas</taxon>
    </lineage>
</organism>
<dbReference type="EMBL" id="UGUU01000002">
    <property type="protein sequence ID" value="SUE95820.1"/>
    <property type="molecule type" value="Genomic_DNA"/>
</dbReference>
<protein>
    <recommendedName>
        <fullName evidence="3">Calcineurin-like phosphoesterase domain-containing protein</fullName>
    </recommendedName>
</protein>
<sequence length="432" mass="49754">MPTPTLNDAEFALLWNNSEAYPTLADIARKAGLARQTIKNLARNYRRRVEQGEKLPRLIDRTVAPSERSTLPEMQHQYKDMSKPELIELLKEMWRSSPDTPITRDRFRAHTGLADSTWNKHFGTFLEFRRQAGLEMNRNQHAVERQLAKHVSVDHYREFNDRSSFADRYLRNTDKKVKVIVGCSDLHDIEIDRFYLRTLIEGCRIVQPDIINLGGDIFDLPEFGKYSVDPREWDVVGRIKFVHEHILKPLRAACPNAQIDFVEGNHEFRLLRHLADATPALKAVLSDLLGLTVPKLLGLDEFEVNYIARADLAAWSKHDQDKEVAKSYIIYDDAVLVHHHPHAKNWGLPGWNGHHHSWKVEHCKHALRGAYPWMQLGCGHALKAPYTEGEFWSMGFNICHVNTETKSVNMEYIQVTDMAVVGGVYFHRAPGE</sequence>
<gene>
    <name evidence="1" type="ORF">NCTC10899_05061</name>
</gene>
<dbReference type="InterPro" id="IPR029052">
    <property type="entry name" value="Metallo-depent_PP-like"/>
</dbReference>
<evidence type="ECO:0000313" key="2">
    <source>
        <dbReference type="Proteomes" id="UP000254260"/>
    </source>
</evidence>
<reference evidence="1 2" key="1">
    <citation type="submission" date="2018-06" db="EMBL/GenBank/DDBJ databases">
        <authorList>
            <consortium name="Pathogen Informatics"/>
            <person name="Doyle S."/>
        </authorList>
    </citation>
    <scope>NUCLEOTIDE SEQUENCE [LARGE SCALE GENOMIC DNA]</scope>
    <source>
        <strain evidence="1 2">NCTC10899</strain>
    </source>
</reference>
<evidence type="ECO:0000313" key="1">
    <source>
        <dbReference type="EMBL" id="SUE95820.1"/>
    </source>
</evidence>
<dbReference type="SUPFAM" id="SSF56300">
    <property type="entry name" value="Metallo-dependent phosphatases"/>
    <property type="match status" value="1"/>
</dbReference>
<name>A0A379PLH5_ECTME</name>
<proteinExistence type="predicted"/>
<dbReference type="Proteomes" id="UP000254260">
    <property type="component" value="Unassembled WGS sequence"/>
</dbReference>
<dbReference type="RefSeq" id="WP_115292678.1">
    <property type="nucleotide sequence ID" value="NZ_UGUU01000002.1"/>
</dbReference>
<dbReference type="AlphaFoldDB" id="A0A379PLH5"/>